<dbReference type="InterPro" id="IPR036612">
    <property type="entry name" value="KH_dom_type_1_sf"/>
</dbReference>
<dbReference type="EMBL" id="MIGC01006000">
    <property type="protein sequence ID" value="PHJ16419.1"/>
    <property type="molecule type" value="Genomic_DNA"/>
</dbReference>
<feature type="region of interest" description="Disordered" evidence="3">
    <location>
        <begin position="1355"/>
        <end position="1386"/>
    </location>
</feature>
<reference evidence="5 6" key="1">
    <citation type="journal article" date="2017" name="Int. J. Parasitol.">
        <title>The genome of the protozoan parasite Cystoisospora suis and a reverse vaccinology approach to identify vaccine candidates.</title>
        <authorList>
            <person name="Palmieri N."/>
            <person name="Shrestha A."/>
            <person name="Ruttkowski B."/>
            <person name="Beck T."/>
            <person name="Vogl C."/>
            <person name="Tomley F."/>
            <person name="Blake D.P."/>
            <person name="Joachim A."/>
        </authorList>
    </citation>
    <scope>NUCLEOTIDE SEQUENCE [LARGE SCALE GENOMIC DNA]</scope>
    <source>
        <strain evidence="5 6">Wien I</strain>
    </source>
</reference>
<dbReference type="Pfam" id="PF00013">
    <property type="entry name" value="KH_1"/>
    <property type="match status" value="3"/>
</dbReference>
<dbReference type="OrthoDB" id="441329at2759"/>
<dbReference type="PANTHER" id="PTHR10288">
    <property type="entry name" value="KH DOMAIN CONTAINING RNA BINDING PROTEIN"/>
    <property type="match status" value="1"/>
</dbReference>
<feature type="region of interest" description="Disordered" evidence="3">
    <location>
        <begin position="117"/>
        <end position="151"/>
    </location>
</feature>
<organism evidence="5 6">
    <name type="scientific">Cystoisospora suis</name>
    <dbReference type="NCBI Taxonomy" id="483139"/>
    <lineage>
        <taxon>Eukaryota</taxon>
        <taxon>Sar</taxon>
        <taxon>Alveolata</taxon>
        <taxon>Apicomplexa</taxon>
        <taxon>Conoidasida</taxon>
        <taxon>Coccidia</taxon>
        <taxon>Eucoccidiorida</taxon>
        <taxon>Eimeriorina</taxon>
        <taxon>Sarcocystidae</taxon>
        <taxon>Cystoisospora</taxon>
    </lineage>
</organism>
<dbReference type="PROSITE" id="PS50084">
    <property type="entry name" value="KH_TYPE_1"/>
    <property type="match status" value="3"/>
</dbReference>
<evidence type="ECO:0000259" key="4">
    <source>
        <dbReference type="SMART" id="SM00322"/>
    </source>
</evidence>
<feature type="compositionally biased region" description="Basic and acidic residues" evidence="3">
    <location>
        <begin position="239"/>
        <end position="303"/>
    </location>
</feature>
<proteinExistence type="predicted"/>
<protein>
    <submittedName>
        <fullName evidence="5">Rna-binding protein nova-1</fullName>
    </submittedName>
</protein>
<dbReference type="InterPro" id="IPR004087">
    <property type="entry name" value="KH_dom"/>
</dbReference>
<feature type="compositionally biased region" description="Low complexity" evidence="3">
    <location>
        <begin position="463"/>
        <end position="476"/>
    </location>
</feature>
<feature type="domain" description="K Homology" evidence="4">
    <location>
        <begin position="1011"/>
        <end position="1085"/>
    </location>
</feature>
<feature type="domain" description="K Homology" evidence="4">
    <location>
        <begin position="1094"/>
        <end position="1164"/>
    </location>
</feature>
<dbReference type="InterPro" id="IPR004088">
    <property type="entry name" value="KH_dom_type_1"/>
</dbReference>
<gene>
    <name evidence="5" type="ORF">CSUI_009767</name>
</gene>
<feature type="compositionally biased region" description="Polar residues" evidence="3">
    <location>
        <begin position="126"/>
        <end position="140"/>
    </location>
</feature>
<keyword evidence="2" id="KW-0694">RNA-binding</keyword>
<feature type="compositionally biased region" description="Basic and acidic residues" evidence="3">
    <location>
        <begin position="390"/>
        <end position="417"/>
    </location>
</feature>
<feature type="compositionally biased region" description="Basic residues" evidence="3">
    <location>
        <begin position="437"/>
        <end position="462"/>
    </location>
</feature>
<feature type="region of interest" description="Disordered" evidence="3">
    <location>
        <begin position="1237"/>
        <end position="1261"/>
    </location>
</feature>
<sequence length="1386" mass="151800">MACLTALPASELVRYFSTSPEGPRSDFLAAGRASPFVRCPSSAVTSSVELLLPESFTVPYCSLSLYHEKVPRGREASTCQRYLPVTRATSPGYYVESSVHSGRPFAERFAREGIGGHQRSRWSLAPSPSLSSTVSGGTEPSHSSSSVRLSSTLPSTTITSSSLATCSKVSNCPSESSVPVYKSTQESVLLPLSPSCYLAESPFLGSSLFDLETIADVEKSLKTKVKREECLALKARDLGGRNCEPSDKSSHDSSSKKESHERKEGERKGSKDSESRNRNGGDRSDRGDGRKKDRNKEEGRRSEGGGGGDDEGDRDKKHNDRDRGGKDHKTQKKEKNSKKDRSRSRERSKKLSEDKAKEGGDEDNRKKMKDGTKEAKDSNHVHHHHHKEKGSKVLSEKKEQRTHDRRGRDRSLSRSEPRPSSSSSSSSTHKKIDSRHSYHRSRRHRRKNKEGTKKDKKRKHSSTRSSSKSSGAGSSTTKRRHRRGSLSRSVSTSPATKKPKNTTDPTKNSEFDPFPPDLQGPCFFKVLPKSRDPPVILGMDNRGVINLAKKHGCKLKLSSCEDFFPETDRRLLLVYGAEIDTCVEALYEWVQTISEKTGKSSSGAGEKNNKNVSSSSGESGGVTGEGEVTFIVAQDALELRIKDREKGEGKEEKIVERKLGHLRRMNGGDVRVRLSSRTEMKKARARERLFTLKGPLEQLKSCMKSTVETLQSYEHQRDYMNIKYLEFNEVRKRRKRSLSPLPTIPKIVIPEPSMPSAMVPGLQFHRALQNVNVQDELIKMTNLRGIIDEHDVKMRGPAYIKVIISDLVTTLLLGTRKDQKSTCPLRTIEAECGVLAKIQDPETPGILERLLIVSGEPREADKATMMILEKVYAACIMAGQPSQVTWRMCVSNSAAALIIGTGGHRVRQLRTVSNTRIQINTRDGVPFADRWERVITVTGQFDAVVRATKAMLPFMHADSNHSHHIHQCFGTGTKIEMPDWVEAVVQRDGMDEEACKKPPLPDNRTVNLSAGPCFLKLLIDNGSANALIGENSSNIERLSEQTKCAMKFADPTNIFPGCQGERILMLSGTAEALNAASIAIIEKCKEVHPNLSYDQMYGKLVVPHTCCAAIVGPGGHRVREIREATITRVGVSRKGVLTNERLVTIFGMPQGVHTALITICGIIQCDASLRTLLEIVYPAEALEQQRKLEEERLSAHMIGAVMEGVSAVVSKVASGTADETAQIALRRLQEMQRTAAIAAGELPPDDHYGSSRGDRGSDSKYSAPMSFVPASTNATSGTLLFGQAGGVVSGMPPGGGMGGLSQMGLPGQQALPPSPPPGMPMPSSVELGSSGQLSRQAMRQKILDASLNRARTAAEALSGGGSLTNNMDDDDFEEDPSLAGLMDEKF</sequence>
<evidence type="ECO:0000256" key="1">
    <source>
        <dbReference type="ARBA" id="ARBA00022737"/>
    </source>
</evidence>
<feature type="compositionally biased region" description="Low complexity" evidence="3">
    <location>
        <begin position="141"/>
        <end position="151"/>
    </location>
</feature>
<feature type="compositionally biased region" description="Acidic residues" evidence="3">
    <location>
        <begin position="1367"/>
        <end position="1376"/>
    </location>
</feature>
<feature type="compositionally biased region" description="Low complexity" evidence="3">
    <location>
        <begin position="418"/>
        <end position="427"/>
    </location>
</feature>
<keyword evidence="6" id="KW-1185">Reference proteome</keyword>
<dbReference type="CDD" id="cd22437">
    <property type="entry name" value="KH-I_BTR1_rpt2"/>
    <property type="match status" value="1"/>
</dbReference>
<dbReference type="RefSeq" id="XP_067918148.1">
    <property type="nucleotide sequence ID" value="XM_068069876.1"/>
</dbReference>
<feature type="compositionally biased region" description="Basic and acidic residues" evidence="3">
    <location>
        <begin position="313"/>
        <end position="380"/>
    </location>
</feature>
<dbReference type="GeneID" id="94433087"/>
<accession>A0A2C6KH18</accession>
<dbReference type="SUPFAM" id="SSF54791">
    <property type="entry name" value="Eukaryotic type KH-domain (KH-domain type I)"/>
    <property type="match status" value="3"/>
</dbReference>
<feature type="domain" description="K Homology" evidence="4">
    <location>
        <begin position="796"/>
        <end position="872"/>
    </location>
</feature>
<comment type="caution">
    <text evidence="5">The sequence shown here is derived from an EMBL/GenBank/DDBJ whole genome shotgun (WGS) entry which is preliminary data.</text>
</comment>
<feature type="region of interest" description="Disordered" evidence="3">
    <location>
        <begin position="239"/>
        <end position="516"/>
    </location>
</feature>
<dbReference type="VEuPathDB" id="ToxoDB:CSUI_009767"/>
<dbReference type="GO" id="GO:0003723">
    <property type="term" value="F:RNA binding"/>
    <property type="evidence" value="ECO:0007669"/>
    <property type="project" value="UniProtKB-UniRule"/>
</dbReference>
<dbReference type="Gene3D" id="3.30.1370.10">
    <property type="entry name" value="K Homology domain, type 1"/>
    <property type="match status" value="2"/>
</dbReference>
<evidence type="ECO:0000256" key="2">
    <source>
        <dbReference type="PROSITE-ProRule" id="PRU00117"/>
    </source>
</evidence>
<dbReference type="Gene3D" id="3.30.310.210">
    <property type="match status" value="1"/>
</dbReference>
<evidence type="ECO:0000313" key="6">
    <source>
        <dbReference type="Proteomes" id="UP000221165"/>
    </source>
</evidence>
<feature type="region of interest" description="Disordered" evidence="3">
    <location>
        <begin position="597"/>
        <end position="623"/>
    </location>
</feature>
<dbReference type="Proteomes" id="UP000221165">
    <property type="component" value="Unassembled WGS sequence"/>
</dbReference>
<evidence type="ECO:0000313" key="5">
    <source>
        <dbReference type="EMBL" id="PHJ16419.1"/>
    </source>
</evidence>
<dbReference type="SMART" id="SM00322">
    <property type="entry name" value="KH"/>
    <property type="match status" value="4"/>
</dbReference>
<name>A0A2C6KH18_9APIC</name>
<feature type="compositionally biased region" description="Basic and acidic residues" evidence="3">
    <location>
        <begin position="1244"/>
        <end position="1258"/>
    </location>
</feature>
<keyword evidence="1" id="KW-0677">Repeat</keyword>
<feature type="domain" description="K Homology" evidence="4">
    <location>
        <begin position="882"/>
        <end position="956"/>
    </location>
</feature>
<evidence type="ECO:0000256" key="3">
    <source>
        <dbReference type="SAM" id="MobiDB-lite"/>
    </source>
</evidence>
<feature type="compositionally biased region" description="Polar residues" evidence="3">
    <location>
        <begin position="486"/>
        <end position="495"/>
    </location>
</feature>